<proteinExistence type="predicted"/>
<gene>
    <name evidence="1" type="ORF">ACFOOT_06605</name>
</gene>
<protein>
    <recommendedName>
        <fullName evidence="3">Phytoene synthase</fullName>
    </recommendedName>
</protein>
<reference evidence="2" key="1">
    <citation type="journal article" date="2019" name="Int. J. Syst. Evol. Microbiol.">
        <title>The Global Catalogue of Microorganisms (GCM) 10K type strain sequencing project: providing services to taxonomists for standard genome sequencing and annotation.</title>
        <authorList>
            <consortium name="The Broad Institute Genomics Platform"/>
            <consortium name="The Broad Institute Genome Sequencing Center for Infectious Disease"/>
            <person name="Wu L."/>
            <person name="Ma J."/>
        </authorList>
    </citation>
    <scope>NUCLEOTIDE SEQUENCE [LARGE SCALE GENOMIC DNA]</scope>
    <source>
        <strain evidence="2">KCTC 42224</strain>
    </source>
</reference>
<organism evidence="1 2">
    <name type="scientific">Novosphingobium pokkalii</name>
    <dbReference type="NCBI Taxonomy" id="1770194"/>
    <lineage>
        <taxon>Bacteria</taxon>
        <taxon>Pseudomonadati</taxon>
        <taxon>Pseudomonadota</taxon>
        <taxon>Alphaproteobacteria</taxon>
        <taxon>Sphingomonadales</taxon>
        <taxon>Sphingomonadaceae</taxon>
        <taxon>Novosphingobium</taxon>
    </lineage>
</organism>
<accession>A0ABV7V1Q5</accession>
<evidence type="ECO:0000313" key="1">
    <source>
        <dbReference type="EMBL" id="MFC3671087.1"/>
    </source>
</evidence>
<evidence type="ECO:0000313" key="2">
    <source>
        <dbReference type="Proteomes" id="UP001595683"/>
    </source>
</evidence>
<name>A0ABV7V1Q5_9SPHN</name>
<dbReference type="RefSeq" id="WP_191322378.1">
    <property type="nucleotide sequence ID" value="NZ_BMZP01000001.1"/>
</dbReference>
<dbReference type="Proteomes" id="UP001595683">
    <property type="component" value="Unassembled WGS sequence"/>
</dbReference>
<keyword evidence="2" id="KW-1185">Reference proteome</keyword>
<evidence type="ECO:0008006" key="3">
    <source>
        <dbReference type="Google" id="ProtNLM"/>
    </source>
</evidence>
<comment type="caution">
    <text evidence="1">The sequence shown here is derived from an EMBL/GenBank/DDBJ whole genome shotgun (WGS) entry which is preliminary data.</text>
</comment>
<sequence length="188" mass="20531">MQDLIDSLPPLERLAASYAPAATRPLWIGYFALEQRLADAARDGRDAIMIQLRLAWWRDRLAEDATRWPKGEPLLAALGPWNAERAALSALVDGYEALHVGEEGAAPLDEARVGVMAALARLSHVSDMPTVERAAREWRALAPLAAPAPRLPRAMRPLAVLRGMALHGENGTPLGRFLRALRLGLIGR</sequence>
<dbReference type="EMBL" id="JBHRYE010000011">
    <property type="protein sequence ID" value="MFC3671087.1"/>
    <property type="molecule type" value="Genomic_DNA"/>
</dbReference>